<dbReference type="Gene3D" id="3.30.40.10">
    <property type="entry name" value="Zinc/RING finger domain, C3HC4 (zinc finger)"/>
    <property type="match status" value="1"/>
</dbReference>
<evidence type="ECO:0000256" key="1">
    <source>
        <dbReference type="ARBA" id="ARBA00022723"/>
    </source>
</evidence>
<proteinExistence type="predicted"/>
<dbReference type="SMART" id="SM00249">
    <property type="entry name" value="PHD"/>
    <property type="match status" value="1"/>
</dbReference>
<dbReference type="Proteomes" id="UP001652700">
    <property type="component" value="Unplaced"/>
</dbReference>
<name>A0ABM5L112_DIAVI</name>
<keyword evidence="2" id="KW-0863">Zinc-finger</keyword>
<keyword evidence="6" id="KW-1185">Reference proteome</keyword>
<evidence type="ECO:0000313" key="5">
    <source>
        <dbReference type="EnsemblMetazoa" id="XP_050516121.1"/>
    </source>
</evidence>
<accession>A0ABM5L112</accession>
<dbReference type="InterPro" id="IPR001965">
    <property type="entry name" value="Znf_PHD"/>
</dbReference>
<dbReference type="InterPro" id="IPR013083">
    <property type="entry name" value="Znf_RING/FYVE/PHD"/>
</dbReference>
<dbReference type="RefSeq" id="XP_050516121.1">
    <property type="nucleotide sequence ID" value="XM_050660164.1"/>
</dbReference>
<evidence type="ECO:0000256" key="3">
    <source>
        <dbReference type="ARBA" id="ARBA00022833"/>
    </source>
</evidence>
<dbReference type="EnsemblMetazoa" id="XM_050660164.1">
    <property type="protein sequence ID" value="XP_050516121.1"/>
    <property type="gene ID" value="LOC126890983"/>
</dbReference>
<feature type="domain" description="Zinc finger PHD-type" evidence="4">
    <location>
        <begin position="103"/>
        <end position="150"/>
    </location>
</feature>
<protein>
    <recommendedName>
        <fullName evidence="4">Zinc finger PHD-type domain-containing protein</fullName>
    </recommendedName>
</protein>
<evidence type="ECO:0000313" key="6">
    <source>
        <dbReference type="Proteomes" id="UP001652700"/>
    </source>
</evidence>
<dbReference type="SUPFAM" id="SSF57903">
    <property type="entry name" value="FYVE/PHD zinc finger"/>
    <property type="match status" value="1"/>
</dbReference>
<dbReference type="GeneID" id="126890983"/>
<evidence type="ECO:0000256" key="2">
    <source>
        <dbReference type="ARBA" id="ARBA00022771"/>
    </source>
</evidence>
<evidence type="ECO:0000259" key="4">
    <source>
        <dbReference type="SMART" id="SM00249"/>
    </source>
</evidence>
<organism evidence="5 6">
    <name type="scientific">Diabrotica virgifera virgifera</name>
    <name type="common">western corn rootworm</name>
    <dbReference type="NCBI Taxonomy" id="50390"/>
    <lineage>
        <taxon>Eukaryota</taxon>
        <taxon>Metazoa</taxon>
        <taxon>Ecdysozoa</taxon>
        <taxon>Arthropoda</taxon>
        <taxon>Hexapoda</taxon>
        <taxon>Insecta</taxon>
        <taxon>Pterygota</taxon>
        <taxon>Neoptera</taxon>
        <taxon>Endopterygota</taxon>
        <taxon>Coleoptera</taxon>
        <taxon>Polyphaga</taxon>
        <taxon>Cucujiformia</taxon>
        <taxon>Chrysomeloidea</taxon>
        <taxon>Chrysomelidae</taxon>
        <taxon>Galerucinae</taxon>
        <taxon>Diabroticina</taxon>
        <taxon>Diabroticites</taxon>
        <taxon>Diabrotica</taxon>
    </lineage>
</organism>
<reference evidence="5" key="1">
    <citation type="submission" date="2025-05" db="UniProtKB">
        <authorList>
            <consortium name="EnsemblMetazoa"/>
        </authorList>
    </citation>
    <scope>IDENTIFICATION</scope>
</reference>
<dbReference type="CDD" id="cd15517">
    <property type="entry name" value="PHD_TCF19_like"/>
    <property type="match status" value="1"/>
</dbReference>
<keyword evidence="3" id="KW-0862">Zinc</keyword>
<sequence>MSKNTFKELVLIVGSAIQKHNTNMRECVSSEERLMITLRKRNNKSAHGAINTTPNLKEARKIQREKKEIEQRKAAKRARKDLKLDDALKDIELFLQHDDEDGACIFCNGLYLQSRKSDFWIRCQLCNMWAHTECAGVNRRAKTYICDICKN</sequence>
<dbReference type="InterPro" id="IPR011011">
    <property type="entry name" value="Znf_FYVE_PHD"/>
</dbReference>
<keyword evidence="1" id="KW-0479">Metal-binding</keyword>